<accession>A0A6A7C1I6</accession>
<dbReference type="AlphaFoldDB" id="A0A6A7C1I6"/>
<dbReference type="Proteomes" id="UP000799421">
    <property type="component" value="Unassembled WGS sequence"/>
</dbReference>
<evidence type="ECO:0000313" key="3">
    <source>
        <dbReference type="EMBL" id="KAF2861263.1"/>
    </source>
</evidence>
<feature type="compositionally biased region" description="Polar residues" evidence="1">
    <location>
        <begin position="335"/>
        <end position="355"/>
    </location>
</feature>
<feature type="compositionally biased region" description="Low complexity" evidence="1">
    <location>
        <begin position="70"/>
        <end position="81"/>
    </location>
</feature>
<proteinExistence type="predicted"/>
<feature type="transmembrane region" description="Helical" evidence="2">
    <location>
        <begin position="619"/>
        <end position="639"/>
    </location>
</feature>
<evidence type="ECO:0000256" key="1">
    <source>
        <dbReference type="SAM" id="MobiDB-lite"/>
    </source>
</evidence>
<keyword evidence="2" id="KW-0472">Membrane</keyword>
<name>A0A6A7C1I6_9PEZI</name>
<feature type="region of interest" description="Disordered" evidence="1">
    <location>
        <begin position="1"/>
        <end position="139"/>
    </location>
</feature>
<reference evidence="3" key="1">
    <citation type="journal article" date="2020" name="Stud. Mycol.">
        <title>101 Dothideomycetes genomes: a test case for predicting lifestyles and emergence of pathogens.</title>
        <authorList>
            <person name="Haridas S."/>
            <person name="Albert R."/>
            <person name="Binder M."/>
            <person name="Bloem J."/>
            <person name="Labutti K."/>
            <person name="Salamov A."/>
            <person name="Andreopoulos B."/>
            <person name="Baker S."/>
            <person name="Barry K."/>
            <person name="Bills G."/>
            <person name="Bluhm B."/>
            <person name="Cannon C."/>
            <person name="Castanera R."/>
            <person name="Culley D."/>
            <person name="Daum C."/>
            <person name="Ezra D."/>
            <person name="Gonzalez J."/>
            <person name="Henrissat B."/>
            <person name="Kuo A."/>
            <person name="Liang C."/>
            <person name="Lipzen A."/>
            <person name="Lutzoni F."/>
            <person name="Magnuson J."/>
            <person name="Mondo S."/>
            <person name="Nolan M."/>
            <person name="Ohm R."/>
            <person name="Pangilinan J."/>
            <person name="Park H.-J."/>
            <person name="Ramirez L."/>
            <person name="Alfaro M."/>
            <person name="Sun H."/>
            <person name="Tritt A."/>
            <person name="Yoshinaga Y."/>
            <person name="Zwiers L.-H."/>
            <person name="Turgeon B."/>
            <person name="Goodwin S."/>
            <person name="Spatafora J."/>
            <person name="Crous P."/>
            <person name="Grigoriev I."/>
        </authorList>
    </citation>
    <scope>NUCLEOTIDE SEQUENCE</scope>
    <source>
        <strain evidence="3">CBS 480.64</strain>
    </source>
</reference>
<keyword evidence="2" id="KW-1133">Transmembrane helix</keyword>
<feature type="region of interest" description="Disordered" evidence="1">
    <location>
        <begin position="266"/>
        <end position="362"/>
    </location>
</feature>
<feature type="compositionally biased region" description="Low complexity" evidence="1">
    <location>
        <begin position="152"/>
        <end position="161"/>
    </location>
</feature>
<feature type="region of interest" description="Disordered" evidence="1">
    <location>
        <begin position="422"/>
        <end position="492"/>
    </location>
</feature>
<gene>
    <name evidence="3" type="ORF">K470DRAFT_257189</name>
</gene>
<feature type="compositionally biased region" description="Polar residues" evidence="1">
    <location>
        <begin position="111"/>
        <end position="123"/>
    </location>
</feature>
<keyword evidence="4" id="KW-1185">Reference proteome</keyword>
<feature type="transmembrane region" description="Helical" evidence="2">
    <location>
        <begin position="571"/>
        <end position="592"/>
    </location>
</feature>
<feature type="compositionally biased region" description="Pro residues" evidence="1">
    <location>
        <begin position="483"/>
        <end position="492"/>
    </location>
</feature>
<dbReference type="EMBL" id="MU005974">
    <property type="protein sequence ID" value="KAF2861263.1"/>
    <property type="molecule type" value="Genomic_DNA"/>
</dbReference>
<feature type="compositionally biased region" description="Basic residues" evidence="1">
    <location>
        <begin position="461"/>
        <end position="472"/>
    </location>
</feature>
<dbReference type="OrthoDB" id="4153178at2759"/>
<sequence>MFLDPEPKRQDRPGRTLAHRPPLRERTAAENNQQFRPTKTTAPRPRLPPKTPLPESVSNLGQTVRLVAHSSSPASSSPATTVSNVRAKRDIGRQAPPARGRHAGEALGHRSSGSRLAPSSPQRSPEEDGSVRRRWSAGPLPQPLRIRKVYVPSLQDSDSSPPSSPYLVVFDSDSTRARSVSQPTLRLRPSVETFRSRTTQSSTLIWPESDRGLTTASSFASLLTYSTDDTLPSLRIPKRRRQQSQRAMGPDEVVNHLRRACDSHLSTIASESDRDSRIPSQLLPAEQPSRSSSARPPPLFIPDPSAASPSSMERGDTVSELPQPSSPSLRPKRSGYSSIAHSNSTSSRSGANRSASISRQPSVSSTRSSIFPAWAIRFYGGTANLVSPSAISVHLPAHFTHTRQDSQWTERSITSRLGTGYDELGDGSSPTSSHFLPSIFRSRTRTRANTSNTFASSRRSSTFRRPRARTRSRPGSYVMSNEPMPPMPQPLSPGPDTDLAPDLGTAFTADPVPDRVRVNPVAAVAADSAPANAATPETSPSENLMACDLLPCDALPQIPPEKKKRGWGTQRVLFCVGFIFPLVWIFAGFLLVKGRKGDVEKGAMLPDGEEVKWRWRNRLMGVVGFVVLAVIVSLTPRLGDYC</sequence>
<feature type="compositionally biased region" description="Basic and acidic residues" evidence="1">
    <location>
        <begin position="1"/>
        <end position="14"/>
    </location>
</feature>
<feature type="compositionally biased region" description="Low complexity" evidence="1">
    <location>
        <begin position="447"/>
        <end position="460"/>
    </location>
</feature>
<feature type="region of interest" description="Disordered" evidence="1">
    <location>
        <begin position="151"/>
        <end position="183"/>
    </location>
</feature>
<evidence type="ECO:0000313" key="4">
    <source>
        <dbReference type="Proteomes" id="UP000799421"/>
    </source>
</evidence>
<protein>
    <submittedName>
        <fullName evidence="3">Uncharacterized protein</fullName>
    </submittedName>
</protein>
<organism evidence="3 4">
    <name type="scientific">Piedraia hortae CBS 480.64</name>
    <dbReference type="NCBI Taxonomy" id="1314780"/>
    <lineage>
        <taxon>Eukaryota</taxon>
        <taxon>Fungi</taxon>
        <taxon>Dikarya</taxon>
        <taxon>Ascomycota</taxon>
        <taxon>Pezizomycotina</taxon>
        <taxon>Dothideomycetes</taxon>
        <taxon>Dothideomycetidae</taxon>
        <taxon>Capnodiales</taxon>
        <taxon>Piedraiaceae</taxon>
        <taxon>Piedraia</taxon>
    </lineage>
</organism>
<evidence type="ECO:0000256" key="2">
    <source>
        <dbReference type="SAM" id="Phobius"/>
    </source>
</evidence>
<keyword evidence="2" id="KW-0812">Transmembrane</keyword>